<feature type="compositionally biased region" description="Basic and acidic residues" evidence="1">
    <location>
        <begin position="302"/>
        <end position="320"/>
    </location>
</feature>
<feature type="compositionally biased region" description="Basic and acidic residues" evidence="1">
    <location>
        <begin position="205"/>
        <end position="215"/>
    </location>
</feature>
<feature type="compositionally biased region" description="Low complexity" evidence="1">
    <location>
        <begin position="26"/>
        <end position="39"/>
    </location>
</feature>
<dbReference type="Proteomes" id="UP001437256">
    <property type="component" value="Unassembled WGS sequence"/>
</dbReference>
<feature type="compositionally biased region" description="Acidic residues" evidence="1">
    <location>
        <begin position="126"/>
        <end position="139"/>
    </location>
</feature>
<feature type="compositionally biased region" description="Polar residues" evidence="1">
    <location>
        <begin position="13"/>
        <end position="25"/>
    </location>
</feature>
<keyword evidence="3" id="KW-1185">Reference proteome</keyword>
<sequence length="610" mass="67911">MNDRAKPAFGSSAPRTTEPSTQSCQPAATASTSRTPRAAVRPSQEPTSLTSTSEPVGTTTTTTEERPPRSTSPDSLFGTGNRSDSTPTVTAEEILSETNTAASRKGKTPMPNRPLVIPGNSNTPGDLEDPPDSSSDDDVASLRSIKTHVYVDENGMIYHQRNPQITQPERPIEDHEVASLRMIYPEPFSEQDSICQTFRTGSSPRNERSDFRSDTEPPYVKKIRAACDQHISSTRHGRGGVRRNPVPRSTEPRETPAHRGESEPPSSETDQSHHRTGGSGGPPDDGDGPPSDDPNNSEPSDAEPHNSEDEHNQIIKKERLSSNPSVCGQRPGVFGRTRYPSADPTLNEEEIFLYDPTPKSQEEVLRAAFRVFEKLIERQLYIPGSSAPNNAQKTVIQNIPKPGYYYGDQDFLVFDEFIRDIVRWLNVANLCGSGVRWSNSKGCYVLTSVDMFRKNTLVSFLRGDARHWYVDAIESGLDDPDSVDPLHGQTTFMQVVSGLYRRFIHESSLTLVTERYDNVIYTVGKGVKGVFAELTRYAKSMPSPPDVYSFKKRLMLLVPKEMASDMQRIHRITPKNSSVNDIMQAALLCERSHKAALYYNKARDQMKRHI</sequence>
<feature type="compositionally biased region" description="Polar residues" evidence="1">
    <location>
        <begin position="190"/>
        <end position="204"/>
    </location>
</feature>
<evidence type="ECO:0000313" key="2">
    <source>
        <dbReference type="EMBL" id="KAL0062912.1"/>
    </source>
</evidence>
<feature type="compositionally biased region" description="Low complexity" evidence="1">
    <location>
        <begin position="50"/>
        <end position="62"/>
    </location>
</feature>
<feature type="region of interest" description="Disordered" evidence="1">
    <location>
        <begin position="1"/>
        <end position="139"/>
    </location>
</feature>
<reference evidence="2 3" key="1">
    <citation type="submission" date="2024-05" db="EMBL/GenBank/DDBJ databases">
        <title>A draft genome resource for the thread blight pathogen Marasmius tenuissimus strain MS-2.</title>
        <authorList>
            <person name="Yulfo-Soto G.E."/>
            <person name="Baruah I.K."/>
            <person name="Amoako-Attah I."/>
            <person name="Bukari Y."/>
            <person name="Meinhardt L.W."/>
            <person name="Bailey B.A."/>
            <person name="Cohen S.P."/>
        </authorList>
    </citation>
    <scope>NUCLEOTIDE SEQUENCE [LARGE SCALE GENOMIC DNA]</scope>
    <source>
        <strain evidence="2 3">MS-2</strain>
    </source>
</reference>
<name>A0ABR2ZML6_9AGAR</name>
<organism evidence="2 3">
    <name type="scientific">Marasmius tenuissimus</name>
    <dbReference type="NCBI Taxonomy" id="585030"/>
    <lineage>
        <taxon>Eukaryota</taxon>
        <taxon>Fungi</taxon>
        <taxon>Dikarya</taxon>
        <taxon>Basidiomycota</taxon>
        <taxon>Agaricomycotina</taxon>
        <taxon>Agaricomycetes</taxon>
        <taxon>Agaricomycetidae</taxon>
        <taxon>Agaricales</taxon>
        <taxon>Marasmiineae</taxon>
        <taxon>Marasmiaceae</taxon>
        <taxon>Marasmius</taxon>
    </lineage>
</organism>
<feature type="region of interest" description="Disordered" evidence="1">
    <location>
        <begin position="188"/>
        <end position="342"/>
    </location>
</feature>
<feature type="compositionally biased region" description="Polar residues" evidence="1">
    <location>
        <begin position="78"/>
        <end position="89"/>
    </location>
</feature>
<protein>
    <submittedName>
        <fullName evidence="2">Uncharacterized protein</fullName>
    </submittedName>
</protein>
<proteinExistence type="predicted"/>
<comment type="caution">
    <text evidence="2">The sequence shown here is derived from an EMBL/GenBank/DDBJ whole genome shotgun (WGS) entry which is preliminary data.</text>
</comment>
<feature type="compositionally biased region" description="Basic and acidic residues" evidence="1">
    <location>
        <begin position="250"/>
        <end position="262"/>
    </location>
</feature>
<evidence type="ECO:0000256" key="1">
    <source>
        <dbReference type="SAM" id="MobiDB-lite"/>
    </source>
</evidence>
<accession>A0ABR2ZML6</accession>
<evidence type="ECO:0000313" key="3">
    <source>
        <dbReference type="Proteomes" id="UP001437256"/>
    </source>
</evidence>
<dbReference type="EMBL" id="JBBXMP010000093">
    <property type="protein sequence ID" value="KAL0062912.1"/>
    <property type="molecule type" value="Genomic_DNA"/>
</dbReference>
<gene>
    <name evidence="2" type="ORF">AAF712_010233</name>
</gene>